<dbReference type="InterPro" id="IPR013024">
    <property type="entry name" value="GGCT-like"/>
</dbReference>
<dbReference type="AlphaFoldDB" id="A0A9P7ZTH2"/>
<dbReference type="Proteomes" id="UP000887229">
    <property type="component" value="Unassembled WGS sequence"/>
</dbReference>
<dbReference type="Pfam" id="PF06094">
    <property type="entry name" value="GGACT"/>
    <property type="match status" value="1"/>
</dbReference>
<gene>
    <name evidence="2" type="ORF">F5Z01DRAFT_644984</name>
</gene>
<accession>A0A9P7ZTH2</accession>
<keyword evidence="3" id="KW-1185">Reference proteome</keyword>
<dbReference type="OrthoDB" id="1044435at2759"/>
<dbReference type="CDD" id="cd06661">
    <property type="entry name" value="GGCT_like"/>
    <property type="match status" value="1"/>
</dbReference>
<dbReference type="SUPFAM" id="SSF110857">
    <property type="entry name" value="Gamma-glutamyl cyclotransferase-like"/>
    <property type="match status" value="1"/>
</dbReference>
<comment type="caution">
    <text evidence="2">The sequence shown here is derived from an EMBL/GenBank/DDBJ whole genome shotgun (WGS) entry which is preliminary data.</text>
</comment>
<organism evidence="2 3">
    <name type="scientific">Emericellopsis atlantica</name>
    <dbReference type="NCBI Taxonomy" id="2614577"/>
    <lineage>
        <taxon>Eukaryota</taxon>
        <taxon>Fungi</taxon>
        <taxon>Dikarya</taxon>
        <taxon>Ascomycota</taxon>
        <taxon>Pezizomycotina</taxon>
        <taxon>Sordariomycetes</taxon>
        <taxon>Hypocreomycetidae</taxon>
        <taxon>Hypocreales</taxon>
        <taxon>Bionectriaceae</taxon>
        <taxon>Emericellopsis</taxon>
    </lineage>
</organism>
<dbReference type="RefSeq" id="XP_046121977.1">
    <property type="nucleotide sequence ID" value="XM_046262811.1"/>
</dbReference>
<proteinExistence type="predicted"/>
<evidence type="ECO:0000313" key="3">
    <source>
        <dbReference type="Proteomes" id="UP000887229"/>
    </source>
</evidence>
<dbReference type="InterPro" id="IPR036568">
    <property type="entry name" value="GGCT-like_sf"/>
</dbReference>
<feature type="domain" description="Gamma-glutamylcyclotransferase AIG2-like" evidence="1">
    <location>
        <begin position="20"/>
        <end position="85"/>
    </location>
</feature>
<dbReference type="GeneID" id="70293714"/>
<protein>
    <recommendedName>
        <fullName evidence="1">Gamma-glutamylcyclotransferase AIG2-like domain-containing protein</fullName>
    </recommendedName>
</protein>
<reference evidence="2" key="1">
    <citation type="journal article" date="2021" name="IMA Fungus">
        <title>Genomic characterization of three marine fungi, including Emericellopsis atlantica sp. nov. with signatures of a generalist lifestyle and marine biomass degradation.</title>
        <authorList>
            <person name="Hagestad O.C."/>
            <person name="Hou L."/>
            <person name="Andersen J.H."/>
            <person name="Hansen E.H."/>
            <person name="Altermark B."/>
            <person name="Li C."/>
            <person name="Kuhnert E."/>
            <person name="Cox R.J."/>
            <person name="Crous P.W."/>
            <person name="Spatafora J.W."/>
            <person name="Lail K."/>
            <person name="Amirebrahimi M."/>
            <person name="Lipzen A."/>
            <person name="Pangilinan J."/>
            <person name="Andreopoulos W."/>
            <person name="Hayes R.D."/>
            <person name="Ng V."/>
            <person name="Grigoriev I.V."/>
            <person name="Jackson S.A."/>
            <person name="Sutton T.D.S."/>
            <person name="Dobson A.D.W."/>
            <person name="Rama T."/>
        </authorList>
    </citation>
    <scope>NUCLEOTIDE SEQUENCE</scope>
    <source>
        <strain evidence="2">TS7</strain>
    </source>
</reference>
<dbReference type="Gene3D" id="3.10.490.10">
    <property type="entry name" value="Gamma-glutamyl cyclotransferase-like"/>
    <property type="match status" value="1"/>
</dbReference>
<dbReference type="InterPro" id="IPR009288">
    <property type="entry name" value="AIG2-like_dom"/>
</dbReference>
<evidence type="ECO:0000313" key="2">
    <source>
        <dbReference type="EMBL" id="KAG9258053.1"/>
    </source>
</evidence>
<evidence type="ECO:0000259" key="1">
    <source>
        <dbReference type="Pfam" id="PF06094"/>
    </source>
</evidence>
<name>A0A9P7ZTH2_9HYPO</name>
<dbReference type="EMBL" id="MU251244">
    <property type="protein sequence ID" value="KAG9258053.1"/>
    <property type="molecule type" value="Genomic_DNA"/>
</dbReference>
<sequence>MTTTLQSRKTSCPATVPRPVFIYGTLCAKPLLAWALTGSAAHVDQITVLISPAKALNVARYSVHGCDYPAAIKKQGSYVTGYLLQPQTLS</sequence>